<proteinExistence type="predicted"/>
<gene>
    <name evidence="1" type="ORF">Vadar_026801</name>
</gene>
<evidence type="ECO:0000313" key="2">
    <source>
        <dbReference type="Proteomes" id="UP000828048"/>
    </source>
</evidence>
<comment type="caution">
    <text evidence="1">The sequence shown here is derived from an EMBL/GenBank/DDBJ whole genome shotgun (WGS) entry which is preliminary data.</text>
</comment>
<name>A0ACB7Y3J9_9ERIC</name>
<accession>A0ACB7Y3J9</accession>
<dbReference type="Proteomes" id="UP000828048">
    <property type="component" value="Chromosome 5"/>
</dbReference>
<reference evidence="1 2" key="1">
    <citation type="journal article" date="2021" name="Hortic Res">
        <title>High-quality reference genome and annotation aids understanding of berry development for evergreen blueberry (Vaccinium darrowii).</title>
        <authorList>
            <person name="Yu J."/>
            <person name="Hulse-Kemp A.M."/>
            <person name="Babiker E."/>
            <person name="Staton M."/>
        </authorList>
    </citation>
    <scope>NUCLEOTIDE SEQUENCE [LARGE SCALE GENOMIC DNA]</scope>
    <source>
        <strain evidence="2">cv. NJ 8807/NJ 8810</strain>
        <tissue evidence="1">Young leaf</tissue>
    </source>
</reference>
<sequence length="268" mass="30418">MATKTSAATAWRILYTLVIIGSLIPVFVSGYNLIDTIILFVHGDPDCTHPHLERDLGFAIFAFVLFLIGVIGVVARVDVIQAICMIVLLITVVLLLAVTMIITAGPQELFGLNHSDDGKKIVSVFRLEKYPRWAKNFILNDKDWGVFQACVVREKFCEKLDIDALFQEGCCSPPVYCGYQDINKTWVVPKSGLYHEDNNCVNWSNDDNKRCYHCNACKAAYINNYVYEWALRGAFMFITLVIWFGCLTFTFDIDDENNKREDNKLCSP</sequence>
<dbReference type="EMBL" id="CM037155">
    <property type="protein sequence ID" value="KAH7847495.1"/>
    <property type="molecule type" value="Genomic_DNA"/>
</dbReference>
<keyword evidence="2" id="KW-1185">Reference proteome</keyword>
<organism evidence="1 2">
    <name type="scientific">Vaccinium darrowii</name>
    <dbReference type="NCBI Taxonomy" id="229202"/>
    <lineage>
        <taxon>Eukaryota</taxon>
        <taxon>Viridiplantae</taxon>
        <taxon>Streptophyta</taxon>
        <taxon>Embryophyta</taxon>
        <taxon>Tracheophyta</taxon>
        <taxon>Spermatophyta</taxon>
        <taxon>Magnoliopsida</taxon>
        <taxon>eudicotyledons</taxon>
        <taxon>Gunneridae</taxon>
        <taxon>Pentapetalae</taxon>
        <taxon>asterids</taxon>
        <taxon>Ericales</taxon>
        <taxon>Ericaceae</taxon>
        <taxon>Vaccinioideae</taxon>
        <taxon>Vaccinieae</taxon>
        <taxon>Vaccinium</taxon>
    </lineage>
</organism>
<protein>
    <submittedName>
        <fullName evidence="1">Uncharacterized protein</fullName>
    </submittedName>
</protein>
<evidence type="ECO:0000313" key="1">
    <source>
        <dbReference type="EMBL" id="KAH7847495.1"/>
    </source>
</evidence>